<gene>
    <name evidence="2" type="primary">Nfu_g_1_000361</name>
</gene>
<dbReference type="AlphaFoldDB" id="A0A1A8MKA5"/>
<evidence type="ECO:0000313" key="2">
    <source>
        <dbReference type="EMBL" id="SBR57268.1"/>
    </source>
</evidence>
<proteinExistence type="predicted"/>
<feature type="non-terminal residue" evidence="2">
    <location>
        <position position="107"/>
    </location>
</feature>
<organism evidence="2">
    <name type="scientific">Nothobranchius pienaari</name>
    <dbReference type="NCBI Taxonomy" id="704102"/>
    <lineage>
        <taxon>Eukaryota</taxon>
        <taxon>Metazoa</taxon>
        <taxon>Chordata</taxon>
        <taxon>Craniata</taxon>
        <taxon>Vertebrata</taxon>
        <taxon>Euteleostomi</taxon>
        <taxon>Actinopterygii</taxon>
        <taxon>Neopterygii</taxon>
        <taxon>Teleostei</taxon>
        <taxon>Neoteleostei</taxon>
        <taxon>Acanthomorphata</taxon>
        <taxon>Ovalentaria</taxon>
        <taxon>Atherinomorphae</taxon>
        <taxon>Cyprinodontiformes</taxon>
        <taxon>Nothobranchiidae</taxon>
        <taxon>Nothobranchius</taxon>
    </lineage>
</organism>
<reference evidence="2" key="1">
    <citation type="submission" date="2016-05" db="EMBL/GenBank/DDBJ databases">
        <authorList>
            <person name="Lavstsen T."/>
            <person name="Jespersen J.S."/>
        </authorList>
    </citation>
    <scope>NUCLEOTIDE SEQUENCE</scope>
    <source>
        <tissue evidence="2">Brain</tissue>
    </source>
</reference>
<sequence>NCWCSPDPRNQVHTRLYSHFLFCQEDRGRVQFLGHNSHQGGKNKASDSLVHGALRDTLFDVFLRSLACSHTLPFVCSRSHYSHNQDRNVDTSSPRIHQGSLPGMNFL</sequence>
<accession>A0A1A8MKA5</accession>
<name>A0A1A8MKA5_9TELE</name>
<feature type="non-terminal residue" evidence="2">
    <location>
        <position position="1"/>
    </location>
</feature>
<feature type="region of interest" description="Disordered" evidence="1">
    <location>
        <begin position="86"/>
        <end position="107"/>
    </location>
</feature>
<evidence type="ECO:0000256" key="1">
    <source>
        <dbReference type="SAM" id="MobiDB-lite"/>
    </source>
</evidence>
<dbReference type="EMBL" id="HAEF01016109">
    <property type="protein sequence ID" value="SBR57268.1"/>
    <property type="molecule type" value="Transcribed_RNA"/>
</dbReference>
<protein>
    <submittedName>
        <fullName evidence="2">Uncharacterized protein</fullName>
    </submittedName>
</protein>
<reference evidence="2" key="2">
    <citation type="submission" date="2016-06" db="EMBL/GenBank/DDBJ databases">
        <title>The genome of a short-lived fish provides insights into sex chromosome evolution and the genetic control of aging.</title>
        <authorList>
            <person name="Reichwald K."/>
            <person name="Felder M."/>
            <person name="Petzold A."/>
            <person name="Koch P."/>
            <person name="Groth M."/>
            <person name="Platzer M."/>
        </authorList>
    </citation>
    <scope>NUCLEOTIDE SEQUENCE</scope>
    <source>
        <tissue evidence="2">Brain</tissue>
    </source>
</reference>